<gene>
    <name evidence="2" type="ORF">BDV96DRAFT_642437</name>
</gene>
<protein>
    <submittedName>
        <fullName evidence="2">Uncharacterized protein</fullName>
    </submittedName>
</protein>
<feature type="compositionally biased region" description="Basic and acidic residues" evidence="1">
    <location>
        <begin position="23"/>
        <end position="35"/>
    </location>
</feature>
<feature type="region of interest" description="Disordered" evidence="1">
    <location>
        <begin position="1"/>
        <end position="36"/>
    </location>
</feature>
<evidence type="ECO:0000313" key="3">
    <source>
        <dbReference type="Proteomes" id="UP000799770"/>
    </source>
</evidence>
<dbReference type="AlphaFoldDB" id="A0A6A5ZIR2"/>
<name>A0A6A5ZIR2_9PLEO</name>
<dbReference type="EMBL" id="ML977315">
    <property type="protein sequence ID" value="KAF2119412.1"/>
    <property type="molecule type" value="Genomic_DNA"/>
</dbReference>
<evidence type="ECO:0000256" key="1">
    <source>
        <dbReference type="SAM" id="MobiDB-lite"/>
    </source>
</evidence>
<accession>A0A6A5ZIR2</accession>
<feature type="region of interest" description="Disordered" evidence="1">
    <location>
        <begin position="220"/>
        <end position="242"/>
    </location>
</feature>
<organism evidence="2 3">
    <name type="scientific">Lophiotrema nucula</name>
    <dbReference type="NCBI Taxonomy" id="690887"/>
    <lineage>
        <taxon>Eukaryota</taxon>
        <taxon>Fungi</taxon>
        <taxon>Dikarya</taxon>
        <taxon>Ascomycota</taxon>
        <taxon>Pezizomycotina</taxon>
        <taxon>Dothideomycetes</taxon>
        <taxon>Pleosporomycetidae</taxon>
        <taxon>Pleosporales</taxon>
        <taxon>Lophiotremataceae</taxon>
        <taxon>Lophiotrema</taxon>
    </lineage>
</organism>
<keyword evidence="3" id="KW-1185">Reference proteome</keyword>
<dbReference type="Proteomes" id="UP000799770">
    <property type="component" value="Unassembled WGS sequence"/>
</dbReference>
<dbReference type="OrthoDB" id="3946179at2759"/>
<sequence>MNVRVPRKPPRPQRYSTESAPTTDRKHQESLHDLKSTTSLAAGHKCTGDSKLKRWWREIYQYCSNIRARKKSKRSKKSRRIGTREDEEFARTIHVVFQNDDGVEILRHARALLDTGNPKNLISPSFIARFSLSLPNNEGSPILETPGDGLYISTGSVEGRFACPGADPKFFDAKFEISKVEERFDVVIGSEDINEYNLVNVNPILGLAITGFRAKLKKPSKADTDRAKELQRRKREQNEARKRALEANAVGRSLFFGV</sequence>
<reference evidence="2" key="1">
    <citation type="journal article" date="2020" name="Stud. Mycol.">
        <title>101 Dothideomycetes genomes: a test case for predicting lifestyles and emergence of pathogens.</title>
        <authorList>
            <person name="Haridas S."/>
            <person name="Albert R."/>
            <person name="Binder M."/>
            <person name="Bloem J."/>
            <person name="Labutti K."/>
            <person name="Salamov A."/>
            <person name="Andreopoulos B."/>
            <person name="Baker S."/>
            <person name="Barry K."/>
            <person name="Bills G."/>
            <person name="Bluhm B."/>
            <person name="Cannon C."/>
            <person name="Castanera R."/>
            <person name="Culley D."/>
            <person name="Daum C."/>
            <person name="Ezra D."/>
            <person name="Gonzalez J."/>
            <person name="Henrissat B."/>
            <person name="Kuo A."/>
            <person name="Liang C."/>
            <person name="Lipzen A."/>
            <person name="Lutzoni F."/>
            <person name="Magnuson J."/>
            <person name="Mondo S."/>
            <person name="Nolan M."/>
            <person name="Ohm R."/>
            <person name="Pangilinan J."/>
            <person name="Park H.-J."/>
            <person name="Ramirez L."/>
            <person name="Alfaro M."/>
            <person name="Sun H."/>
            <person name="Tritt A."/>
            <person name="Yoshinaga Y."/>
            <person name="Zwiers L.-H."/>
            <person name="Turgeon B."/>
            <person name="Goodwin S."/>
            <person name="Spatafora J."/>
            <person name="Crous P."/>
            <person name="Grigoriev I."/>
        </authorList>
    </citation>
    <scope>NUCLEOTIDE SEQUENCE</scope>
    <source>
        <strain evidence="2">CBS 627.86</strain>
    </source>
</reference>
<feature type="compositionally biased region" description="Basic residues" evidence="1">
    <location>
        <begin position="1"/>
        <end position="11"/>
    </location>
</feature>
<proteinExistence type="predicted"/>
<evidence type="ECO:0000313" key="2">
    <source>
        <dbReference type="EMBL" id="KAF2119412.1"/>
    </source>
</evidence>